<dbReference type="PROSITE" id="PS50851">
    <property type="entry name" value="CHEW"/>
    <property type="match status" value="1"/>
</dbReference>
<dbReference type="SUPFAM" id="SSF47384">
    <property type="entry name" value="Homodimeric domain of signal transducing histidine kinase"/>
    <property type="match status" value="1"/>
</dbReference>
<reference evidence="17 18" key="1">
    <citation type="submission" date="2018-04" db="EMBL/GenBank/DDBJ databases">
        <title>Genomic Encyclopedia of Type Strains, Phase III (KMG-III): the genomes of soil and plant-associated and newly described type strains.</title>
        <authorList>
            <person name="Whitman W."/>
        </authorList>
    </citation>
    <scope>NUCLEOTIDE SEQUENCE [LARGE SCALE GENOMIC DNA]</scope>
    <source>
        <strain evidence="17 18">JA192</strain>
    </source>
</reference>
<keyword evidence="18" id="KW-1185">Reference proteome</keyword>
<evidence type="ECO:0000313" key="17">
    <source>
        <dbReference type="EMBL" id="PTM75000.1"/>
    </source>
</evidence>
<dbReference type="RefSeq" id="WP_170118044.1">
    <property type="nucleotide sequence ID" value="NZ_PZZW01000013.1"/>
</dbReference>
<dbReference type="InterPro" id="IPR036641">
    <property type="entry name" value="HPT_dom_sf"/>
</dbReference>
<dbReference type="InterPro" id="IPR003594">
    <property type="entry name" value="HATPase_dom"/>
</dbReference>
<evidence type="ECO:0000259" key="16">
    <source>
        <dbReference type="PROSITE" id="PS50894"/>
    </source>
</evidence>
<dbReference type="SMART" id="SM00387">
    <property type="entry name" value="HATPase_c"/>
    <property type="match status" value="1"/>
</dbReference>
<dbReference type="SUPFAM" id="SSF47226">
    <property type="entry name" value="Histidine-containing phosphotransfer domain, HPT domain"/>
    <property type="match status" value="1"/>
</dbReference>
<evidence type="ECO:0000256" key="7">
    <source>
        <dbReference type="ARBA" id="ARBA00022741"/>
    </source>
</evidence>
<dbReference type="Pfam" id="PF02895">
    <property type="entry name" value="H-kinase_dim"/>
    <property type="match status" value="1"/>
</dbReference>
<dbReference type="InterPro" id="IPR036097">
    <property type="entry name" value="HisK_dim/P_sf"/>
</dbReference>
<comment type="catalytic activity">
    <reaction evidence="1">
        <text>ATP + protein L-histidine = ADP + protein N-phospho-L-histidine.</text>
        <dbReference type="EC" id="2.7.13.3"/>
    </reaction>
</comment>
<dbReference type="Pfam" id="PF01584">
    <property type="entry name" value="CheW"/>
    <property type="match status" value="1"/>
</dbReference>
<evidence type="ECO:0000256" key="11">
    <source>
        <dbReference type="ARBA" id="ARBA00035100"/>
    </source>
</evidence>
<evidence type="ECO:0000256" key="4">
    <source>
        <dbReference type="ARBA" id="ARBA00022500"/>
    </source>
</evidence>
<dbReference type="InterPro" id="IPR005467">
    <property type="entry name" value="His_kinase_dom"/>
</dbReference>
<gene>
    <name evidence="17" type="ORF">C8J29_11326</name>
</gene>
<dbReference type="PROSITE" id="PS50109">
    <property type="entry name" value="HIS_KIN"/>
    <property type="match status" value="1"/>
</dbReference>
<evidence type="ECO:0000256" key="5">
    <source>
        <dbReference type="ARBA" id="ARBA00022553"/>
    </source>
</evidence>
<dbReference type="SMART" id="SM00073">
    <property type="entry name" value="HPT"/>
    <property type="match status" value="1"/>
</dbReference>
<dbReference type="PRINTS" id="PR00344">
    <property type="entry name" value="BCTRLSENSOR"/>
</dbReference>
<dbReference type="SMART" id="SM01231">
    <property type="entry name" value="H-kinase_dim"/>
    <property type="match status" value="1"/>
</dbReference>
<keyword evidence="9" id="KW-0067">ATP-binding</keyword>
<evidence type="ECO:0000259" key="15">
    <source>
        <dbReference type="PROSITE" id="PS50851"/>
    </source>
</evidence>
<feature type="domain" description="Histidine kinase" evidence="14">
    <location>
        <begin position="281"/>
        <end position="518"/>
    </location>
</feature>
<feature type="domain" description="CheW-like" evidence="15">
    <location>
        <begin position="520"/>
        <end position="652"/>
    </location>
</feature>
<dbReference type="InterPro" id="IPR004105">
    <property type="entry name" value="CheA-like_dim"/>
</dbReference>
<dbReference type="InterPro" id="IPR004358">
    <property type="entry name" value="Sig_transdc_His_kin-like_C"/>
</dbReference>
<keyword evidence="8 17" id="KW-0418">Kinase</keyword>
<feature type="compositionally biased region" description="Pro residues" evidence="13">
    <location>
        <begin position="237"/>
        <end position="257"/>
    </location>
</feature>
<dbReference type="EC" id="2.7.13.3" evidence="2"/>
<dbReference type="Gene3D" id="1.10.287.560">
    <property type="entry name" value="Histidine kinase CheA-like, homodimeric domain"/>
    <property type="match status" value="1"/>
</dbReference>
<dbReference type="Pfam" id="PF02518">
    <property type="entry name" value="HATPase_c"/>
    <property type="match status" value="1"/>
</dbReference>
<accession>A0ABX5J1S4</accession>
<dbReference type="SMART" id="SM00260">
    <property type="entry name" value="CheW"/>
    <property type="match status" value="1"/>
</dbReference>
<evidence type="ECO:0000313" key="18">
    <source>
        <dbReference type="Proteomes" id="UP000240800"/>
    </source>
</evidence>
<comment type="caution">
    <text evidence="17">The sequence shown here is derived from an EMBL/GenBank/DDBJ whole genome shotgun (WGS) entry which is preliminary data.</text>
</comment>
<dbReference type="CDD" id="cd00731">
    <property type="entry name" value="CheA_reg"/>
    <property type="match status" value="1"/>
</dbReference>
<dbReference type="InterPro" id="IPR051315">
    <property type="entry name" value="Bact_Chemotaxis_CheA"/>
</dbReference>
<sequence>MMDDDMMAVFRQEATDLIESLERGLLDLSDSPEDRDLINAVFRDLHTIKGSGAMFGFADMAAFVHAFESAFDLLRSGKAVVTPEIIRLALSARDEIIGFLADEPDPDGRRPAILSALEAAVGGSGVATAPAAAAAATAAPPADRLWFRLTGNALALGARPDLLLAELRELGATDIRADLSAVPPLDALDPEVCMIGWSMSFPNRVTREAIDSVFLFNEVDLRLEAAPATAPAAAPAPAAPMPAAPVPAAAAPPPPAAPRKAADEAAGADKGGATMRVAAERLDHLMDRVGELVIADARLLQLAQQSRDPALMAAAEEISRLAAGLRDTTMRIRMMPVRSMVGRFRRLIHGLSEMVGKPVSFVVLGEETELDKTVIEQLADPIVHMLRNSVDHGLEAPADRAAAGKPAEGRITLEAEQSGAEVVIRISDDGRGLNRERIRAKAIANGIIGPDAILTESAMNALILEPGFSTAEAITEISGRGVGMDVVKKTIEGLRGSIEVQSVEGRGTTFTLRLPLTLAIIEGLLVEVAGERFSIPLAAVQEIVELPSDRREEDGSADFLDVRDRLVPLVRLRRIFSSPGTPDEFQTVVIVRAGETRAGAVVDRIIGTNQIVIKQMSRLHNGIRAFSGATILGDGTVALILDVPHLAGVGQGVEDRRGAAA</sequence>
<keyword evidence="5 12" id="KW-0597">Phosphoprotein</keyword>
<dbReference type="Gene3D" id="2.30.30.40">
    <property type="entry name" value="SH3 Domains"/>
    <property type="match status" value="1"/>
</dbReference>
<dbReference type="PANTHER" id="PTHR43395">
    <property type="entry name" value="SENSOR HISTIDINE KINASE CHEA"/>
    <property type="match status" value="1"/>
</dbReference>
<feature type="domain" description="HPt" evidence="16">
    <location>
        <begin position="1"/>
        <end position="103"/>
    </location>
</feature>
<evidence type="ECO:0000256" key="6">
    <source>
        <dbReference type="ARBA" id="ARBA00022679"/>
    </source>
</evidence>
<dbReference type="Proteomes" id="UP000240800">
    <property type="component" value="Unassembled WGS sequence"/>
</dbReference>
<evidence type="ECO:0000256" key="2">
    <source>
        <dbReference type="ARBA" id="ARBA00012438"/>
    </source>
</evidence>
<evidence type="ECO:0000256" key="1">
    <source>
        <dbReference type="ARBA" id="ARBA00000085"/>
    </source>
</evidence>
<dbReference type="InterPro" id="IPR008207">
    <property type="entry name" value="Sig_transdc_His_kin_Hpt_dom"/>
</dbReference>
<evidence type="ECO:0000256" key="13">
    <source>
        <dbReference type="SAM" id="MobiDB-lite"/>
    </source>
</evidence>
<name>A0ABX5J1S4_9RHOB</name>
<organism evidence="17 18">
    <name type="scientific">Cereibacter johrii</name>
    <dbReference type="NCBI Taxonomy" id="445629"/>
    <lineage>
        <taxon>Bacteria</taxon>
        <taxon>Pseudomonadati</taxon>
        <taxon>Pseudomonadota</taxon>
        <taxon>Alphaproteobacteria</taxon>
        <taxon>Rhodobacterales</taxon>
        <taxon>Paracoccaceae</taxon>
        <taxon>Cereibacter</taxon>
    </lineage>
</organism>
<proteinExistence type="predicted"/>
<feature type="region of interest" description="Disordered" evidence="13">
    <location>
        <begin position="233"/>
        <end position="270"/>
    </location>
</feature>
<dbReference type="EMBL" id="PZZW01000013">
    <property type="protein sequence ID" value="PTM75000.1"/>
    <property type="molecule type" value="Genomic_DNA"/>
</dbReference>
<feature type="modified residue" description="Phosphohistidine" evidence="12">
    <location>
        <position position="46"/>
    </location>
</feature>
<dbReference type="InterPro" id="IPR002545">
    <property type="entry name" value="CheW-lke_dom"/>
</dbReference>
<dbReference type="CDD" id="cd16916">
    <property type="entry name" value="HATPase_CheA-like"/>
    <property type="match status" value="1"/>
</dbReference>
<keyword evidence="4" id="KW-0145">Chemotaxis</keyword>
<dbReference type="Gene3D" id="3.30.565.10">
    <property type="entry name" value="Histidine kinase-like ATPase, C-terminal domain"/>
    <property type="match status" value="1"/>
</dbReference>
<comment type="function">
    <text evidence="11">Involved in the transmission of sensory signals from the chemoreceptors to the flagellar motors. CheA is autophosphorylated; it can transfer its phosphate group to either CheB or CheY.</text>
</comment>
<dbReference type="Pfam" id="PF01627">
    <property type="entry name" value="Hpt"/>
    <property type="match status" value="1"/>
</dbReference>
<keyword evidence="10" id="KW-0902">Two-component regulatory system</keyword>
<dbReference type="GO" id="GO:0016301">
    <property type="term" value="F:kinase activity"/>
    <property type="evidence" value="ECO:0007669"/>
    <property type="project" value="UniProtKB-KW"/>
</dbReference>
<dbReference type="SUPFAM" id="SSF50341">
    <property type="entry name" value="CheW-like"/>
    <property type="match status" value="1"/>
</dbReference>
<evidence type="ECO:0000259" key="14">
    <source>
        <dbReference type="PROSITE" id="PS50109"/>
    </source>
</evidence>
<evidence type="ECO:0000256" key="12">
    <source>
        <dbReference type="PROSITE-ProRule" id="PRU00110"/>
    </source>
</evidence>
<protein>
    <recommendedName>
        <fullName evidence="3">Chemotaxis protein CheA</fullName>
        <ecNumber evidence="2">2.7.13.3</ecNumber>
    </recommendedName>
</protein>
<dbReference type="InterPro" id="IPR037006">
    <property type="entry name" value="CheA-like_homodim_sf"/>
</dbReference>
<evidence type="ECO:0000256" key="8">
    <source>
        <dbReference type="ARBA" id="ARBA00022777"/>
    </source>
</evidence>
<dbReference type="SUPFAM" id="SSF55874">
    <property type="entry name" value="ATPase domain of HSP90 chaperone/DNA topoisomerase II/histidine kinase"/>
    <property type="match status" value="1"/>
</dbReference>
<dbReference type="CDD" id="cd00088">
    <property type="entry name" value="HPT"/>
    <property type="match status" value="1"/>
</dbReference>
<evidence type="ECO:0000256" key="3">
    <source>
        <dbReference type="ARBA" id="ARBA00021495"/>
    </source>
</evidence>
<keyword evidence="7" id="KW-0547">Nucleotide-binding</keyword>
<dbReference type="PROSITE" id="PS50894">
    <property type="entry name" value="HPT"/>
    <property type="match status" value="1"/>
</dbReference>
<dbReference type="InterPro" id="IPR036890">
    <property type="entry name" value="HATPase_C_sf"/>
</dbReference>
<keyword evidence="6" id="KW-0808">Transferase</keyword>
<evidence type="ECO:0000256" key="9">
    <source>
        <dbReference type="ARBA" id="ARBA00022840"/>
    </source>
</evidence>
<dbReference type="InterPro" id="IPR036061">
    <property type="entry name" value="CheW-like_dom_sf"/>
</dbReference>
<dbReference type="PANTHER" id="PTHR43395:SF10">
    <property type="entry name" value="CHEMOTAXIS PROTEIN CHEA"/>
    <property type="match status" value="1"/>
</dbReference>
<dbReference type="Gene3D" id="1.20.120.160">
    <property type="entry name" value="HPT domain"/>
    <property type="match status" value="1"/>
</dbReference>
<evidence type="ECO:0000256" key="10">
    <source>
        <dbReference type="ARBA" id="ARBA00023012"/>
    </source>
</evidence>